<proteinExistence type="predicted"/>
<dbReference type="PANTHER" id="PTHR23508">
    <property type="entry name" value="CARBOXYLIC ACID TRANSPORTER PROTEIN HOMOLOG"/>
    <property type="match status" value="1"/>
</dbReference>
<protein>
    <submittedName>
        <fullName evidence="6">Carboxylic acid transporter</fullName>
    </submittedName>
</protein>
<comment type="subcellular location">
    <subcellularLocation>
        <location evidence="1">Membrane</location>
        <topology evidence="1">Multi-pass membrane protein</topology>
    </subcellularLocation>
</comment>
<dbReference type="Pfam" id="PF00083">
    <property type="entry name" value="Sugar_tr"/>
    <property type="match status" value="1"/>
</dbReference>
<dbReference type="PANTHER" id="PTHR23508:SF10">
    <property type="entry name" value="CARBOXYLIC ACID TRANSPORTER PROTEIN HOMOLOG"/>
    <property type="match status" value="1"/>
</dbReference>
<feature type="transmembrane region" description="Helical" evidence="5">
    <location>
        <begin position="62"/>
        <end position="80"/>
    </location>
</feature>
<dbReference type="EMBL" id="QLNQ01000027">
    <property type="protein sequence ID" value="RCK59678.1"/>
    <property type="molecule type" value="Genomic_DNA"/>
</dbReference>
<sequence length="209" mass="24456">MAGSIRSFTSAEIQEHNKHIIQPPKFTWPVIRKYFATRIPSLWVGREELRQYTWHEMNLHQWNFFFLGFWAWTWDAFDFFSTSLNVSNISKDLDVSVKDVSWGITLVLMLRTVGAIIFGLLALGDAPKRARGILSGLFQEGYAFGYLLAVIFQRAIADTTKEGWRSLFWFTPEGTFREECRAKKSKFTEFRSQAKKALAQYWLIIIYLF</sequence>
<gene>
    <name evidence="6" type="primary">JEN1_4</name>
    <name evidence="6" type="ORF">Cantr_07326</name>
</gene>
<feature type="transmembrane region" description="Helical" evidence="5">
    <location>
        <begin position="100"/>
        <end position="123"/>
    </location>
</feature>
<keyword evidence="2 5" id="KW-0812">Transmembrane</keyword>
<dbReference type="GO" id="GO:0005886">
    <property type="term" value="C:plasma membrane"/>
    <property type="evidence" value="ECO:0007669"/>
    <property type="project" value="TreeGrafter"/>
</dbReference>
<keyword evidence="4 5" id="KW-0472">Membrane</keyword>
<name>A0A367Y1G0_9ASCO</name>
<dbReference type="InterPro" id="IPR005828">
    <property type="entry name" value="MFS_sugar_transport-like"/>
</dbReference>
<dbReference type="AlphaFoldDB" id="A0A367Y1G0"/>
<accession>A0A367Y1G0</accession>
<evidence type="ECO:0000256" key="3">
    <source>
        <dbReference type="ARBA" id="ARBA00022989"/>
    </source>
</evidence>
<reference evidence="6 7" key="1">
    <citation type="submission" date="2018-06" db="EMBL/GenBank/DDBJ databases">
        <title>Whole genome sequencing of Candida tropicalis (genome annotated by CSBL at Korea University).</title>
        <authorList>
            <person name="Ahn J."/>
        </authorList>
    </citation>
    <scope>NUCLEOTIDE SEQUENCE [LARGE SCALE GENOMIC DNA]</scope>
    <source>
        <strain evidence="6 7">ATCC 20962</strain>
    </source>
</reference>
<dbReference type="InterPro" id="IPR036259">
    <property type="entry name" value="MFS_trans_sf"/>
</dbReference>
<evidence type="ECO:0000256" key="1">
    <source>
        <dbReference type="ARBA" id="ARBA00004141"/>
    </source>
</evidence>
<dbReference type="GO" id="GO:0035879">
    <property type="term" value="P:plasma membrane lactate transport"/>
    <property type="evidence" value="ECO:0007669"/>
    <property type="project" value="TreeGrafter"/>
</dbReference>
<dbReference type="SUPFAM" id="SSF103473">
    <property type="entry name" value="MFS general substrate transporter"/>
    <property type="match status" value="1"/>
</dbReference>
<dbReference type="Proteomes" id="UP000253472">
    <property type="component" value="Unassembled WGS sequence"/>
</dbReference>
<keyword evidence="3 5" id="KW-1133">Transmembrane helix</keyword>
<dbReference type="OrthoDB" id="5296287at2759"/>
<evidence type="ECO:0000256" key="2">
    <source>
        <dbReference type="ARBA" id="ARBA00022692"/>
    </source>
</evidence>
<organism evidence="6 7">
    <name type="scientific">Candida viswanathii</name>
    <dbReference type="NCBI Taxonomy" id="5486"/>
    <lineage>
        <taxon>Eukaryota</taxon>
        <taxon>Fungi</taxon>
        <taxon>Dikarya</taxon>
        <taxon>Ascomycota</taxon>
        <taxon>Saccharomycotina</taxon>
        <taxon>Pichiomycetes</taxon>
        <taxon>Debaryomycetaceae</taxon>
        <taxon>Candida/Lodderomyces clade</taxon>
        <taxon>Candida</taxon>
    </lineage>
</organism>
<dbReference type="GO" id="GO:0015355">
    <property type="term" value="F:secondary active monocarboxylate transmembrane transporter activity"/>
    <property type="evidence" value="ECO:0007669"/>
    <property type="project" value="TreeGrafter"/>
</dbReference>
<evidence type="ECO:0000256" key="4">
    <source>
        <dbReference type="ARBA" id="ARBA00023136"/>
    </source>
</evidence>
<evidence type="ECO:0000313" key="6">
    <source>
        <dbReference type="EMBL" id="RCK59678.1"/>
    </source>
</evidence>
<evidence type="ECO:0000256" key="5">
    <source>
        <dbReference type="SAM" id="Phobius"/>
    </source>
</evidence>
<keyword evidence="7" id="KW-1185">Reference proteome</keyword>
<dbReference type="STRING" id="5486.A0A367Y1G0"/>
<evidence type="ECO:0000313" key="7">
    <source>
        <dbReference type="Proteomes" id="UP000253472"/>
    </source>
</evidence>
<comment type="caution">
    <text evidence="6">The sequence shown here is derived from an EMBL/GenBank/DDBJ whole genome shotgun (WGS) entry which is preliminary data.</text>
</comment>